<dbReference type="GO" id="GO:0004674">
    <property type="term" value="F:protein serine/threonine kinase activity"/>
    <property type="evidence" value="ECO:0007669"/>
    <property type="project" value="UniProtKB-KW"/>
</dbReference>
<dbReference type="Gene3D" id="1.10.510.10">
    <property type="entry name" value="Transferase(Phosphotransferase) domain 1"/>
    <property type="match status" value="1"/>
</dbReference>
<feature type="transmembrane region" description="Helical" evidence="7">
    <location>
        <begin position="386"/>
        <end position="406"/>
    </location>
</feature>
<keyword evidence="2 5" id="KW-0547">Nucleotide-binding</keyword>
<feature type="region of interest" description="Disordered" evidence="6">
    <location>
        <begin position="300"/>
        <end position="334"/>
    </location>
</feature>
<dbReference type="Proteomes" id="UP000290365">
    <property type="component" value="Chromosome"/>
</dbReference>
<sequence>MSMTNNQTGRLPPQSLLQQRYIIIEQIGRGGMGAVYAATDTRIAHRRVAIKEMSQARFSPQELAEATTRFQQEAAMLGALSHPNLPRIYDAFSEQGRSYLVMDLIEGKTLHQLLKEAHGQPLAVVQVLLYARQLCDVLSYLHQRTPPIIFRDIKPTNIMIVPTGQIYLIDFGIARFFKEGQQQDTILLGSPGYAPPEQHGIAQTSPRSDIYGLGATLHHCLTGRDPSRASDSFSFPPIRRFNPQVPSELDKLIQRMVAHDDQERPANALEVQQALMQISQQAAEHTSQFQANSLQFAPTQYIPPQPGPLSGQSSASNAPTNPIVPQQPSLSISTSTASASPALTKAMPTSHSPWSSGFLALFLLLSLLIVGGCIYTFNFICASAHIVEAGLSILLVLSIIGAGVIAKSRLTRGIMFISGLAALATGYAFTMLAQPDLAVIKFTDPSALCTVNSLPDEQFLTLLSTVGLGIVGLASLYWLTRSLSQASWIILCILFGGAILCTLARVFIPDEVAGHILLLIALIMLIQGNLISAKLEQSQRKGLLLALKP</sequence>
<evidence type="ECO:0000256" key="5">
    <source>
        <dbReference type="PROSITE-ProRule" id="PRU10141"/>
    </source>
</evidence>
<evidence type="ECO:0000256" key="6">
    <source>
        <dbReference type="SAM" id="MobiDB-lite"/>
    </source>
</evidence>
<feature type="transmembrane region" description="Helical" evidence="7">
    <location>
        <begin position="459"/>
        <end position="479"/>
    </location>
</feature>
<evidence type="ECO:0000259" key="8">
    <source>
        <dbReference type="PROSITE" id="PS50011"/>
    </source>
</evidence>
<dbReference type="OrthoDB" id="136279at2"/>
<evidence type="ECO:0000256" key="1">
    <source>
        <dbReference type="ARBA" id="ARBA00022679"/>
    </source>
</evidence>
<evidence type="ECO:0000256" key="2">
    <source>
        <dbReference type="ARBA" id="ARBA00022741"/>
    </source>
</evidence>
<evidence type="ECO:0000256" key="3">
    <source>
        <dbReference type="ARBA" id="ARBA00022777"/>
    </source>
</evidence>
<name>A0A4P6K546_KTERU</name>
<dbReference type="KEGG" id="kbs:EPA93_46720"/>
<proteinExistence type="predicted"/>
<feature type="domain" description="Protein kinase" evidence="8">
    <location>
        <begin position="21"/>
        <end position="276"/>
    </location>
</feature>
<feature type="transmembrane region" description="Helical" evidence="7">
    <location>
        <begin position="512"/>
        <end position="531"/>
    </location>
</feature>
<dbReference type="SMART" id="SM00220">
    <property type="entry name" value="S_TKc"/>
    <property type="match status" value="1"/>
</dbReference>
<dbReference type="GO" id="GO:0005524">
    <property type="term" value="F:ATP binding"/>
    <property type="evidence" value="ECO:0007669"/>
    <property type="project" value="UniProtKB-UniRule"/>
</dbReference>
<evidence type="ECO:0000313" key="9">
    <source>
        <dbReference type="EMBL" id="QBD83063.1"/>
    </source>
</evidence>
<dbReference type="PANTHER" id="PTHR43289:SF34">
    <property type="entry name" value="SERINE_THREONINE-PROTEIN KINASE YBDM-RELATED"/>
    <property type="match status" value="1"/>
</dbReference>
<dbReference type="InterPro" id="IPR017441">
    <property type="entry name" value="Protein_kinase_ATP_BS"/>
</dbReference>
<keyword evidence="7" id="KW-0812">Transmembrane</keyword>
<evidence type="ECO:0000256" key="4">
    <source>
        <dbReference type="ARBA" id="ARBA00022840"/>
    </source>
</evidence>
<keyword evidence="3 9" id="KW-0418">Kinase</keyword>
<dbReference type="Pfam" id="PF00069">
    <property type="entry name" value="Pkinase"/>
    <property type="match status" value="1"/>
</dbReference>
<reference evidence="9 10" key="1">
    <citation type="submission" date="2019-01" db="EMBL/GenBank/DDBJ databases">
        <title>Ktedonosporobacter rubrisoli SCAWS-G2.</title>
        <authorList>
            <person name="Huang Y."/>
            <person name="Yan B."/>
        </authorList>
    </citation>
    <scope>NUCLEOTIDE SEQUENCE [LARGE SCALE GENOMIC DNA]</scope>
    <source>
        <strain evidence="9 10">SCAWS-G2</strain>
    </source>
</reference>
<feature type="transmembrane region" description="Helical" evidence="7">
    <location>
        <begin position="486"/>
        <end position="506"/>
    </location>
</feature>
<dbReference type="PANTHER" id="PTHR43289">
    <property type="entry name" value="MITOGEN-ACTIVATED PROTEIN KINASE KINASE KINASE 20-RELATED"/>
    <property type="match status" value="1"/>
</dbReference>
<keyword evidence="10" id="KW-1185">Reference proteome</keyword>
<keyword evidence="1" id="KW-0808">Transferase</keyword>
<dbReference type="PROSITE" id="PS00107">
    <property type="entry name" value="PROTEIN_KINASE_ATP"/>
    <property type="match status" value="1"/>
</dbReference>
<organism evidence="9 10">
    <name type="scientific">Ktedonosporobacter rubrisoli</name>
    <dbReference type="NCBI Taxonomy" id="2509675"/>
    <lineage>
        <taxon>Bacteria</taxon>
        <taxon>Bacillati</taxon>
        <taxon>Chloroflexota</taxon>
        <taxon>Ktedonobacteria</taxon>
        <taxon>Ktedonobacterales</taxon>
        <taxon>Ktedonosporobacteraceae</taxon>
        <taxon>Ktedonosporobacter</taxon>
    </lineage>
</organism>
<evidence type="ECO:0000313" key="10">
    <source>
        <dbReference type="Proteomes" id="UP000290365"/>
    </source>
</evidence>
<feature type="binding site" evidence="5">
    <location>
        <position position="51"/>
    </location>
    <ligand>
        <name>ATP</name>
        <dbReference type="ChEBI" id="CHEBI:30616"/>
    </ligand>
</feature>
<dbReference type="Gene3D" id="3.30.200.20">
    <property type="entry name" value="Phosphorylase Kinase, domain 1"/>
    <property type="match status" value="1"/>
</dbReference>
<dbReference type="EMBL" id="CP035758">
    <property type="protein sequence ID" value="QBD83063.1"/>
    <property type="molecule type" value="Genomic_DNA"/>
</dbReference>
<feature type="transmembrane region" description="Helical" evidence="7">
    <location>
        <begin position="413"/>
        <end position="433"/>
    </location>
</feature>
<dbReference type="AlphaFoldDB" id="A0A4P6K546"/>
<feature type="compositionally biased region" description="Polar residues" evidence="6">
    <location>
        <begin position="317"/>
        <end position="327"/>
    </location>
</feature>
<keyword evidence="9" id="KW-0723">Serine/threonine-protein kinase</keyword>
<keyword evidence="7" id="KW-0472">Membrane</keyword>
<evidence type="ECO:0000256" key="7">
    <source>
        <dbReference type="SAM" id="Phobius"/>
    </source>
</evidence>
<dbReference type="InterPro" id="IPR000719">
    <property type="entry name" value="Prot_kinase_dom"/>
</dbReference>
<dbReference type="PROSITE" id="PS50011">
    <property type="entry name" value="PROTEIN_KINASE_DOM"/>
    <property type="match status" value="1"/>
</dbReference>
<protein>
    <submittedName>
        <fullName evidence="9">Serine/threonine protein kinase</fullName>
    </submittedName>
</protein>
<gene>
    <name evidence="9" type="ORF">EPA93_46720</name>
</gene>
<accession>A0A4P6K546</accession>
<keyword evidence="4 5" id="KW-0067">ATP-binding</keyword>
<dbReference type="CDD" id="cd14014">
    <property type="entry name" value="STKc_PknB_like"/>
    <property type="match status" value="1"/>
</dbReference>
<keyword evidence="7" id="KW-1133">Transmembrane helix</keyword>
<feature type="transmembrane region" description="Helical" evidence="7">
    <location>
        <begin position="357"/>
        <end position="380"/>
    </location>
</feature>
<dbReference type="InterPro" id="IPR011009">
    <property type="entry name" value="Kinase-like_dom_sf"/>
</dbReference>
<dbReference type="SUPFAM" id="SSF56112">
    <property type="entry name" value="Protein kinase-like (PK-like)"/>
    <property type="match status" value="1"/>
</dbReference>